<comment type="caution">
    <text evidence="1">The sequence shown here is derived from an EMBL/GenBank/DDBJ whole genome shotgun (WGS) entry which is preliminary data.</text>
</comment>
<sequence>MEYFTRSEIQLEGDFIGIATSFVHVLKRIISASNHNNFGNTPFSVLQHISSASVLNISGLCALTSFRDAERSILQLKQALPTNYQRLFEHSFYCATCNLSTSKFSLVLHSTETLQQSVNSNFCSCGRPLQLIKPAAVIIVKRQMSPFQQNYFNIKQIPNQFNFFKDKIAYKLNIIQTRDLTNDVCQTVLAEHKVNLLTNKQVQINGIDVEWVDQMQFYTQINKYSSFTTPIQKYFYLKPEFVKEYLEEPTCGVINRMLGEPEFYYYILDNKEFGSFDVTEDDIFMKPEEFETIHKLNQTQQEKQKERVILAPNVIDNQKQTKTIMNNVPIQQTQNKVYKDITINFENDKLTQRIGDFEAADDELMTFKQRLAMLNKLRKSQK</sequence>
<reference evidence="2 3" key="2">
    <citation type="submission" date="2024-07" db="EMBL/GenBank/DDBJ databases">
        <authorList>
            <person name="Akdeniz Z."/>
        </authorList>
    </citation>
    <scope>NUCLEOTIDE SEQUENCE [LARGE SCALE GENOMIC DNA]</scope>
</reference>
<evidence type="ECO:0000313" key="2">
    <source>
        <dbReference type="EMBL" id="CAL6072319.1"/>
    </source>
</evidence>
<gene>
    <name evidence="1" type="ORF">HINF_LOCUS47376</name>
    <name evidence="2" type="ORF">HINF_LOCUS55569</name>
</gene>
<evidence type="ECO:0000313" key="1">
    <source>
        <dbReference type="EMBL" id="CAI9959731.1"/>
    </source>
</evidence>
<organism evidence="1">
    <name type="scientific">Hexamita inflata</name>
    <dbReference type="NCBI Taxonomy" id="28002"/>
    <lineage>
        <taxon>Eukaryota</taxon>
        <taxon>Metamonada</taxon>
        <taxon>Diplomonadida</taxon>
        <taxon>Hexamitidae</taxon>
        <taxon>Hexamitinae</taxon>
        <taxon>Hexamita</taxon>
    </lineage>
</organism>
<dbReference type="EMBL" id="CATOUU010000922">
    <property type="protein sequence ID" value="CAI9959731.1"/>
    <property type="molecule type" value="Genomic_DNA"/>
</dbReference>
<reference evidence="1" key="1">
    <citation type="submission" date="2023-06" db="EMBL/GenBank/DDBJ databases">
        <authorList>
            <person name="Kurt Z."/>
        </authorList>
    </citation>
    <scope>NUCLEOTIDE SEQUENCE</scope>
</reference>
<dbReference type="AlphaFoldDB" id="A0AA86QI43"/>
<keyword evidence="3" id="KW-1185">Reference proteome</keyword>
<dbReference type="Proteomes" id="UP001642409">
    <property type="component" value="Unassembled WGS sequence"/>
</dbReference>
<name>A0AA86QI43_9EUKA</name>
<proteinExistence type="predicted"/>
<protein>
    <submittedName>
        <fullName evidence="1">Uncharacterized protein</fullName>
    </submittedName>
</protein>
<dbReference type="EMBL" id="CAXDID020000294">
    <property type="protein sequence ID" value="CAL6072319.1"/>
    <property type="molecule type" value="Genomic_DNA"/>
</dbReference>
<evidence type="ECO:0000313" key="3">
    <source>
        <dbReference type="Proteomes" id="UP001642409"/>
    </source>
</evidence>
<accession>A0AA86QI43</accession>